<dbReference type="EMBL" id="GBXM01039718">
    <property type="protein sequence ID" value="JAH68859.1"/>
    <property type="molecule type" value="Transcribed_RNA"/>
</dbReference>
<proteinExistence type="predicted"/>
<organism evidence="1">
    <name type="scientific">Anguilla anguilla</name>
    <name type="common">European freshwater eel</name>
    <name type="synonym">Muraena anguilla</name>
    <dbReference type="NCBI Taxonomy" id="7936"/>
    <lineage>
        <taxon>Eukaryota</taxon>
        <taxon>Metazoa</taxon>
        <taxon>Chordata</taxon>
        <taxon>Craniata</taxon>
        <taxon>Vertebrata</taxon>
        <taxon>Euteleostomi</taxon>
        <taxon>Actinopterygii</taxon>
        <taxon>Neopterygii</taxon>
        <taxon>Teleostei</taxon>
        <taxon>Anguilliformes</taxon>
        <taxon>Anguillidae</taxon>
        <taxon>Anguilla</taxon>
    </lineage>
</organism>
<dbReference type="AlphaFoldDB" id="A0A0E9USM4"/>
<sequence>MSKRVPPKGSSIVKLPVGTASEGPAAFAVFLPFRCPLVAVSIWQTRAPASD</sequence>
<protein>
    <submittedName>
        <fullName evidence="1">Uncharacterized protein</fullName>
    </submittedName>
</protein>
<name>A0A0E9USM4_ANGAN</name>
<accession>A0A0E9USM4</accession>
<reference evidence="1" key="2">
    <citation type="journal article" date="2015" name="Fish Shellfish Immunol.">
        <title>Early steps in the European eel (Anguilla anguilla)-Vibrio vulnificus interaction in the gills: Role of the RtxA13 toxin.</title>
        <authorList>
            <person name="Callol A."/>
            <person name="Pajuelo D."/>
            <person name="Ebbesson L."/>
            <person name="Teles M."/>
            <person name="MacKenzie S."/>
            <person name="Amaro C."/>
        </authorList>
    </citation>
    <scope>NUCLEOTIDE SEQUENCE</scope>
</reference>
<evidence type="ECO:0000313" key="1">
    <source>
        <dbReference type="EMBL" id="JAH68859.1"/>
    </source>
</evidence>
<reference evidence="1" key="1">
    <citation type="submission" date="2014-11" db="EMBL/GenBank/DDBJ databases">
        <authorList>
            <person name="Amaro Gonzalez C."/>
        </authorList>
    </citation>
    <scope>NUCLEOTIDE SEQUENCE</scope>
</reference>